<accession>A0A0F9H7K9</accession>
<name>A0A0F9H7K9_9ZZZZ</name>
<dbReference type="EMBL" id="LAZR01015851">
    <property type="protein sequence ID" value="KKM07079.1"/>
    <property type="molecule type" value="Genomic_DNA"/>
</dbReference>
<gene>
    <name evidence="1" type="ORF">LCGC14_1737510</name>
</gene>
<evidence type="ECO:0000313" key="1">
    <source>
        <dbReference type="EMBL" id="KKM07079.1"/>
    </source>
</evidence>
<dbReference type="AlphaFoldDB" id="A0A0F9H7K9"/>
<evidence type="ECO:0008006" key="2">
    <source>
        <dbReference type="Google" id="ProtNLM"/>
    </source>
</evidence>
<reference evidence="1" key="1">
    <citation type="journal article" date="2015" name="Nature">
        <title>Complex archaea that bridge the gap between prokaryotes and eukaryotes.</title>
        <authorList>
            <person name="Spang A."/>
            <person name="Saw J.H."/>
            <person name="Jorgensen S.L."/>
            <person name="Zaremba-Niedzwiedzka K."/>
            <person name="Martijn J."/>
            <person name="Lind A.E."/>
            <person name="van Eijk R."/>
            <person name="Schleper C."/>
            <person name="Guy L."/>
            <person name="Ettema T.J."/>
        </authorList>
    </citation>
    <scope>NUCLEOTIDE SEQUENCE</scope>
</reference>
<protein>
    <recommendedName>
        <fullName evidence="2">Homing endonuclease LAGLIDADG domain-containing protein</fullName>
    </recommendedName>
</protein>
<comment type="caution">
    <text evidence="1">The sequence shown here is derived from an EMBL/GenBank/DDBJ whole genome shotgun (WGS) entry which is preliminary data.</text>
</comment>
<sequence length="143" mass="16053">MTLHDVAWAAGFFDGEGCVSMAKSARKGQPLPYYRVELIVSNTVKSPLDRLSELFGGRVVVARKAKGNRQTVYQWKTSGTAHTARVLKELLPWLTVKRQQALVALEAASLFGNVRKQQKKPDRPKLELLKQEMHRLNVRGNVA</sequence>
<dbReference type="InterPro" id="IPR027434">
    <property type="entry name" value="Homing_endonucl"/>
</dbReference>
<organism evidence="1">
    <name type="scientific">marine sediment metagenome</name>
    <dbReference type="NCBI Taxonomy" id="412755"/>
    <lineage>
        <taxon>unclassified sequences</taxon>
        <taxon>metagenomes</taxon>
        <taxon>ecological metagenomes</taxon>
    </lineage>
</organism>
<dbReference type="SUPFAM" id="SSF55608">
    <property type="entry name" value="Homing endonucleases"/>
    <property type="match status" value="1"/>
</dbReference>
<proteinExistence type="predicted"/>
<dbReference type="Gene3D" id="3.10.28.10">
    <property type="entry name" value="Homing endonucleases"/>
    <property type="match status" value="1"/>
</dbReference>